<evidence type="ECO:0000313" key="1">
    <source>
        <dbReference type="EMBL" id="QWF71472.1"/>
    </source>
</evidence>
<evidence type="ECO:0000313" key="2">
    <source>
        <dbReference type="Proteomes" id="UP000676649"/>
    </source>
</evidence>
<sequence length="51" mass="5506">MSFISETPYSIEPCLLDNPPLDIVDLIAELTGLTEQLGTRLHIHAAASLAD</sequence>
<reference evidence="1" key="1">
    <citation type="submission" date="2021-04" db="EMBL/GenBank/DDBJ databases">
        <title>Draft genome sequence data of methanotrophic Methylovulum sp. strain S1L and Methylomonas sp. strain S2AM isolated from boreal lake water columns.</title>
        <authorList>
            <person name="Rissanen A.J."/>
            <person name="Mangayil R."/>
            <person name="Svenning M.M."/>
            <person name="Khanongnuch R."/>
        </authorList>
    </citation>
    <scope>NUCLEOTIDE SEQUENCE</scope>
    <source>
        <strain evidence="1">S2AM</strain>
    </source>
</reference>
<dbReference type="KEGG" id="mpad:KEF85_03055"/>
<name>A0A975MPA2_9GAMM</name>
<keyword evidence="2" id="KW-1185">Reference proteome</keyword>
<dbReference type="AlphaFoldDB" id="A0A975MPA2"/>
<gene>
    <name evidence="1" type="ORF">KEF85_03055</name>
</gene>
<dbReference type="Proteomes" id="UP000676649">
    <property type="component" value="Chromosome"/>
</dbReference>
<organism evidence="1 2">
    <name type="scientific">Methylomonas paludis</name>
    <dbReference type="NCBI Taxonomy" id="1173101"/>
    <lineage>
        <taxon>Bacteria</taxon>
        <taxon>Pseudomonadati</taxon>
        <taxon>Pseudomonadota</taxon>
        <taxon>Gammaproteobacteria</taxon>
        <taxon>Methylococcales</taxon>
        <taxon>Methylococcaceae</taxon>
        <taxon>Methylomonas</taxon>
    </lineage>
</organism>
<accession>A0A975MPA2</accession>
<dbReference type="EMBL" id="CP073754">
    <property type="protein sequence ID" value="QWF71472.1"/>
    <property type="molecule type" value="Genomic_DNA"/>
</dbReference>
<protein>
    <submittedName>
        <fullName evidence="1">Uncharacterized protein</fullName>
    </submittedName>
</protein>
<dbReference type="RefSeq" id="WP_215583257.1">
    <property type="nucleotide sequence ID" value="NZ_CP073754.1"/>
</dbReference>
<proteinExistence type="predicted"/>